<organism evidence="3 4">
    <name type="scientific">Geobacter metallireducens (strain ATCC 53774 / DSM 7210 / GS-15)</name>
    <dbReference type="NCBI Taxonomy" id="269799"/>
    <lineage>
        <taxon>Bacteria</taxon>
        <taxon>Pseudomonadati</taxon>
        <taxon>Thermodesulfobacteriota</taxon>
        <taxon>Desulfuromonadia</taxon>
        <taxon>Geobacterales</taxon>
        <taxon>Geobacteraceae</taxon>
        <taxon>Geobacter</taxon>
    </lineage>
</organism>
<dbReference type="InterPro" id="IPR050445">
    <property type="entry name" value="Bact_polysacc_biosynth/exp"/>
</dbReference>
<name>Q39VP4_GEOMG</name>
<proteinExistence type="predicted"/>
<dbReference type="GO" id="GO:0005886">
    <property type="term" value="C:plasma membrane"/>
    <property type="evidence" value="ECO:0007669"/>
    <property type="project" value="TreeGrafter"/>
</dbReference>
<feature type="coiled-coil region" evidence="1">
    <location>
        <begin position="180"/>
        <end position="243"/>
    </location>
</feature>
<evidence type="ECO:0000256" key="2">
    <source>
        <dbReference type="SAM" id="Phobius"/>
    </source>
</evidence>
<dbReference type="KEGG" id="gme:Gmet_1446"/>
<dbReference type="PANTHER" id="PTHR32309">
    <property type="entry name" value="TYROSINE-PROTEIN KINASE"/>
    <property type="match status" value="1"/>
</dbReference>
<dbReference type="eggNOG" id="COG3206">
    <property type="taxonomic scope" value="Bacteria"/>
</dbReference>
<dbReference type="Proteomes" id="UP000007073">
    <property type="component" value="Chromosome"/>
</dbReference>
<gene>
    <name evidence="3" type="ordered locus">Gmet_1446</name>
</gene>
<feature type="coiled-coil region" evidence="1">
    <location>
        <begin position="317"/>
        <end position="382"/>
    </location>
</feature>
<dbReference type="RefSeq" id="WP_004511623.1">
    <property type="nucleotide sequence ID" value="NC_007517.1"/>
</dbReference>
<protein>
    <submittedName>
        <fullName evidence="3">Polysaccharide chain length determinant protein</fullName>
    </submittedName>
</protein>
<reference evidence="3 4" key="2">
    <citation type="journal article" date="2009" name="BMC Microbiol.">
        <title>The genome sequence of Geobacter metallireducens: features of metabolism, physiology and regulation common and dissimilar to Geobacter sulfurreducens.</title>
        <authorList>
            <person name="Aklujkar M."/>
            <person name="Krushkal J."/>
            <person name="DiBartolo G."/>
            <person name="Lapidus A."/>
            <person name="Land M.L."/>
            <person name="Lovley D.R."/>
        </authorList>
    </citation>
    <scope>NUCLEOTIDE SEQUENCE [LARGE SCALE GENOMIC DNA]</scope>
    <source>
        <strain evidence="4">ATCC 53774 / DSM 7210 / GS-15</strain>
    </source>
</reference>
<keyword evidence="2" id="KW-1133">Transmembrane helix</keyword>
<dbReference type="HOGENOM" id="CLU_009912_5_0_7"/>
<feature type="transmembrane region" description="Helical" evidence="2">
    <location>
        <begin position="20"/>
        <end position="40"/>
    </location>
</feature>
<dbReference type="EMBL" id="CP000148">
    <property type="protein sequence ID" value="ABB31680.1"/>
    <property type="molecule type" value="Genomic_DNA"/>
</dbReference>
<evidence type="ECO:0000313" key="4">
    <source>
        <dbReference type="Proteomes" id="UP000007073"/>
    </source>
</evidence>
<keyword evidence="2" id="KW-0472">Membrane</keyword>
<keyword evidence="4" id="KW-1185">Reference proteome</keyword>
<keyword evidence="2" id="KW-0812">Transmembrane</keyword>
<keyword evidence="1" id="KW-0175">Coiled coil</keyword>
<evidence type="ECO:0000313" key="3">
    <source>
        <dbReference type="EMBL" id="ABB31680.1"/>
    </source>
</evidence>
<dbReference type="GO" id="GO:0004713">
    <property type="term" value="F:protein tyrosine kinase activity"/>
    <property type="evidence" value="ECO:0007669"/>
    <property type="project" value="TreeGrafter"/>
</dbReference>
<evidence type="ECO:0000256" key="1">
    <source>
        <dbReference type="SAM" id="Coils"/>
    </source>
</evidence>
<feature type="transmembrane region" description="Helical" evidence="2">
    <location>
        <begin position="418"/>
        <end position="439"/>
    </location>
</feature>
<dbReference type="STRING" id="269799.Gmet_1446"/>
<accession>Q39VP4</accession>
<feature type="transmembrane region" description="Helical" evidence="2">
    <location>
        <begin position="483"/>
        <end position="503"/>
    </location>
</feature>
<dbReference type="PANTHER" id="PTHR32309:SF13">
    <property type="entry name" value="FERRIC ENTEROBACTIN TRANSPORT PROTEIN FEPE"/>
    <property type="match status" value="1"/>
</dbReference>
<reference evidence="3 4" key="1">
    <citation type="submission" date="2005-10" db="EMBL/GenBank/DDBJ databases">
        <title>Complete sequence of Geobacter metallireducens GS-15.</title>
        <authorList>
            <consortium name="US DOE Joint Genome Institute"/>
            <person name="Copeland A."/>
            <person name="Lucas S."/>
            <person name="Lapidus A."/>
            <person name="Barry K."/>
            <person name="Detter J.C."/>
            <person name="Glavina T."/>
            <person name="Hammon N."/>
            <person name="Israni S."/>
            <person name="Pitluck S."/>
            <person name="Di Bartolo G."/>
            <person name="Chain P."/>
            <person name="Schmutz J."/>
            <person name="Larimer F."/>
            <person name="Land M."/>
            <person name="Kyrpides N."/>
            <person name="Ivanova N."/>
            <person name="Richardson P."/>
        </authorList>
    </citation>
    <scope>NUCLEOTIDE SEQUENCE [LARGE SCALE GENOMIC DNA]</scope>
    <source>
        <strain evidence="4">ATCC 53774 / DSM 7210 / GS-15</strain>
    </source>
</reference>
<sequence length="519" mass="58600">MEAEIKSFGDIVRIVKRRRLSLIVPAAVIFAMTLVAAVVLPRIYRSTSTILIEEQEIPRDFVMTTVTSYAEERLQTINQRIMSSTKLLEIINRFNLYSDLRKSKTTEEIISQMRGDIKFQTISADVVDRRTGRPTAATIAFSLSYDGKSPATVQQVSNVLASLYLEENLRVREQQTLGATRFMEEEMKDVQAKLVEIERKIADYKQRNVSALPELAQLNMQTLDRSDRDVDQFHDQLRMLREKEGYLEAQLSSIPTDDANTDKGRLRELRVKLVDLKTRLSDAHPDVIKARSEIAALERQLKGSGRNMESKPDNPAYVTLSAQLASTRSEIESVKRQVQLAQGKRDSYRRRLEAFPQVEEGYKVLLVERNNLQLKYDDLSKKFMEAKVAHGLEKEQMGERFTLIDAARLPEKPVSPNVPAILVIGLILGLGAGIGTAAFREYGDQSAHGIETLARATALPVLAAIPEIVTLEETDVRKRRYRMAAAGVAMVIIVAIPLIHFFVMDLDIIVAKMMRRLSV</sequence>
<dbReference type="AlphaFoldDB" id="Q39VP4"/>